<dbReference type="Pfam" id="PF01522">
    <property type="entry name" value="Polysacc_deac_1"/>
    <property type="match status" value="1"/>
</dbReference>
<evidence type="ECO:0000313" key="4">
    <source>
        <dbReference type="EMBL" id="RPE08903.1"/>
    </source>
</evidence>
<keyword evidence="2" id="KW-0732">Signal</keyword>
<dbReference type="Gene3D" id="3.20.20.370">
    <property type="entry name" value="Glycoside hydrolase/deacetylase"/>
    <property type="match status" value="1"/>
</dbReference>
<proteinExistence type="predicted"/>
<sequence length="128" mass="14427">MTVTIGKKGYLSAREINALHQQGHTIGSHTWDHPRIQGEDSLPDANRQLRQSKATLEKITGAPVTCLAYPFGSWNEATVSQLQKAGFHLAFQLSSRRASRLPQYTIRRIMVDGRWQGQRLLAAIRQSF</sequence>
<dbReference type="OrthoDB" id="9778320at2"/>
<dbReference type="GO" id="GO:0005576">
    <property type="term" value="C:extracellular region"/>
    <property type="evidence" value="ECO:0007669"/>
    <property type="project" value="UniProtKB-SubCell"/>
</dbReference>
<organism evidence="4 5">
    <name type="scientific">Chitinophaga lutea</name>
    <dbReference type="NCBI Taxonomy" id="2488634"/>
    <lineage>
        <taxon>Bacteria</taxon>
        <taxon>Pseudomonadati</taxon>
        <taxon>Bacteroidota</taxon>
        <taxon>Chitinophagia</taxon>
        <taxon>Chitinophagales</taxon>
        <taxon>Chitinophagaceae</taxon>
        <taxon>Chitinophaga</taxon>
    </lineage>
</organism>
<name>A0A3N4PJN9_9BACT</name>
<dbReference type="EMBL" id="RPDH01000002">
    <property type="protein sequence ID" value="RPE08903.1"/>
    <property type="molecule type" value="Genomic_DNA"/>
</dbReference>
<dbReference type="InterPro" id="IPR002509">
    <property type="entry name" value="NODB_dom"/>
</dbReference>
<evidence type="ECO:0000256" key="1">
    <source>
        <dbReference type="ARBA" id="ARBA00004613"/>
    </source>
</evidence>
<dbReference type="InterPro" id="IPR051398">
    <property type="entry name" value="Polysacch_Deacetylase"/>
</dbReference>
<dbReference type="GO" id="GO:0005975">
    <property type="term" value="P:carbohydrate metabolic process"/>
    <property type="evidence" value="ECO:0007669"/>
    <property type="project" value="InterPro"/>
</dbReference>
<dbReference type="PANTHER" id="PTHR34216:SF3">
    <property type="entry name" value="POLY-BETA-1,6-N-ACETYL-D-GLUCOSAMINE N-DEACETYLASE"/>
    <property type="match status" value="1"/>
</dbReference>
<evidence type="ECO:0000256" key="2">
    <source>
        <dbReference type="ARBA" id="ARBA00022729"/>
    </source>
</evidence>
<comment type="caution">
    <text evidence="4">The sequence shown here is derived from an EMBL/GenBank/DDBJ whole genome shotgun (WGS) entry which is preliminary data.</text>
</comment>
<comment type="subcellular location">
    <subcellularLocation>
        <location evidence="1">Secreted</location>
    </subcellularLocation>
</comment>
<dbReference type="Proteomes" id="UP000278351">
    <property type="component" value="Unassembled WGS sequence"/>
</dbReference>
<keyword evidence="5" id="KW-1185">Reference proteome</keyword>
<evidence type="ECO:0000259" key="3">
    <source>
        <dbReference type="PROSITE" id="PS51677"/>
    </source>
</evidence>
<dbReference type="PROSITE" id="PS51677">
    <property type="entry name" value="NODB"/>
    <property type="match status" value="1"/>
</dbReference>
<protein>
    <submittedName>
        <fullName evidence="4">Polysaccharide deacetylase family protein</fullName>
    </submittedName>
</protein>
<dbReference type="PANTHER" id="PTHR34216">
    <property type="match status" value="1"/>
</dbReference>
<evidence type="ECO:0000313" key="5">
    <source>
        <dbReference type="Proteomes" id="UP000278351"/>
    </source>
</evidence>
<feature type="domain" description="NodB homology" evidence="3">
    <location>
        <begin position="1"/>
        <end position="128"/>
    </location>
</feature>
<gene>
    <name evidence="4" type="ORF">EGT74_17955</name>
</gene>
<dbReference type="AlphaFoldDB" id="A0A3N4PJN9"/>
<dbReference type="SUPFAM" id="SSF88713">
    <property type="entry name" value="Glycoside hydrolase/deacetylase"/>
    <property type="match status" value="1"/>
</dbReference>
<dbReference type="CDD" id="cd10918">
    <property type="entry name" value="CE4_NodB_like_5s_6s"/>
    <property type="match status" value="1"/>
</dbReference>
<accession>A0A3N4PJN9</accession>
<reference evidence="4 5" key="1">
    <citation type="submission" date="2018-11" db="EMBL/GenBank/DDBJ databases">
        <title>Chitinophaga lutea sp.nov., isolate from arsenic contaminated soil.</title>
        <authorList>
            <person name="Zong Y."/>
        </authorList>
    </citation>
    <scope>NUCLEOTIDE SEQUENCE [LARGE SCALE GENOMIC DNA]</scope>
    <source>
        <strain evidence="4 5">ZY74</strain>
    </source>
</reference>
<dbReference type="InterPro" id="IPR011330">
    <property type="entry name" value="Glyco_hydro/deAcase_b/a-brl"/>
</dbReference>
<dbReference type="GO" id="GO:0016810">
    <property type="term" value="F:hydrolase activity, acting on carbon-nitrogen (but not peptide) bonds"/>
    <property type="evidence" value="ECO:0007669"/>
    <property type="project" value="InterPro"/>
</dbReference>